<name>A0A517T0K2_9BACT</name>
<dbReference type="Proteomes" id="UP000315003">
    <property type="component" value="Chromosome"/>
</dbReference>
<reference evidence="2 3" key="1">
    <citation type="submission" date="2019-02" db="EMBL/GenBank/DDBJ databases">
        <title>Deep-cultivation of Planctomycetes and their phenomic and genomic characterization uncovers novel biology.</title>
        <authorList>
            <person name="Wiegand S."/>
            <person name="Jogler M."/>
            <person name="Boedeker C."/>
            <person name="Pinto D."/>
            <person name="Vollmers J."/>
            <person name="Rivas-Marin E."/>
            <person name="Kohn T."/>
            <person name="Peeters S.H."/>
            <person name="Heuer A."/>
            <person name="Rast P."/>
            <person name="Oberbeckmann S."/>
            <person name="Bunk B."/>
            <person name="Jeske O."/>
            <person name="Meyerdierks A."/>
            <person name="Storesund J.E."/>
            <person name="Kallscheuer N."/>
            <person name="Luecker S."/>
            <person name="Lage O.M."/>
            <person name="Pohl T."/>
            <person name="Merkel B.J."/>
            <person name="Hornburger P."/>
            <person name="Mueller R.-W."/>
            <person name="Bruemmer F."/>
            <person name="Labrenz M."/>
            <person name="Spormann A.M."/>
            <person name="Op den Camp H."/>
            <person name="Overmann J."/>
            <person name="Amann R."/>
            <person name="Jetten M.S.M."/>
            <person name="Mascher T."/>
            <person name="Medema M.H."/>
            <person name="Devos D.P."/>
            <person name="Kaster A.-K."/>
            <person name="Ovreas L."/>
            <person name="Rohde M."/>
            <person name="Galperin M.Y."/>
            <person name="Jogler C."/>
        </authorList>
    </citation>
    <scope>NUCLEOTIDE SEQUENCE [LARGE SCALE GENOMIC DNA]</scope>
    <source>
        <strain evidence="2 3">SV_7m_r</strain>
    </source>
</reference>
<organism evidence="2 3">
    <name type="scientific">Stieleria bergensis</name>
    <dbReference type="NCBI Taxonomy" id="2528025"/>
    <lineage>
        <taxon>Bacteria</taxon>
        <taxon>Pseudomonadati</taxon>
        <taxon>Planctomycetota</taxon>
        <taxon>Planctomycetia</taxon>
        <taxon>Pirellulales</taxon>
        <taxon>Pirellulaceae</taxon>
        <taxon>Stieleria</taxon>
    </lineage>
</organism>
<keyword evidence="3" id="KW-1185">Reference proteome</keyword>
<dbReference type="AlphaFoldDB" id="A0A517T0K2"/>
<feature type="region of interest" description="Disordered" evidence="1">
    <location>
        <begin position="81"/>
        <end position="128"/>
    </location>
</feature>
<sequence>MVSVQAACNPCPSNASIGLQMTAWMRQAGGVWQLTGPRSVPTQSLQAIVSTQCLQFTRIVSFCVWSRPAPRRNLHPVPFVVHREPSPKSHPSGKSYPNAQGVPSRRESQQTQHSTLKRLNKFPRSSASRQGTIVEHLRRSARRAAWSGGSLGPRRCELGGGRVGGAMSLWVGCFVALELIGAGAASLWILAIPVARHAVVAQCGDFSPLCQPLAAAV</sequence>
<evidence type="ECO:0000313" key="3">
    <source>
        <dbReference type="Proteomes" id="UP000315003"/>
    </source>
</evidence>
<protein>
    <submittedName>
        <fullName evidence="2">Uncharacterized protein</fullName>
    </submittedName>
</protein>
<dbReference type="EMBL" id="CP036272">
    <property type="protein sequence ID" value="QDT61853.1"/>
    <property type="molecule type" value="Genomic_DNA"/>
</dbReference>
<proteinExistence type="predicted"/>
<evidence type="ECO:0000256" key="1">
    <source>
        <dbReference type="SAM" id="MobiDB-lite"/>
    </source>
</evidence>
<gene>
    <name evidence="2" type="ORF">SV7mr_43940</name>
</gene>
<accession>A0A517T0K2</accession>
<evidence type="ECO:0000313" key="2">
    <source>
        <dbReference type="EMBL" id="QDT61853.1"/>
    </source>
</evidence>